<evidence type="ECO:0000256" key="5">
    <source>
        <dbReference type="ARBA" id="ARBA00023077"/>
    </source>
</evidence>
<dbReference type="InterPro" id="IPR000531">
    <property type="entry name" value="Beta-barrel_TonB"/>
</dbReference>
<evidence type="ECO:0000256" key="3">
    <source>
        <dbReference type="ARBA" id="ARBA00022452"/>
    </source>
</evidence>
<feature type="domain" description="TonB-dependent receptor-like beta-barrel" evidence="10">
    <location>
        <begin position="351"/>
        <end position="858"/>
    </location>
</feature>
<keyword evidence="13" id="KW-1185">Reference proteome</keyword>
<keyword evidence="6 8" id="KW-0472">Membrane</keyword>
<evidence type="ECO:0000256" key="4">
    <source>
        <dbReference type="ARBA" id="ARBA00022692"/>
    </source>
</evidence>
<keyword evidence="2 8" id="KW-0813">Transport</keyword>
<dbReference type="InterPro" id="IPR039426">
    <property type="entry name" value="TonB-dep_rcpt-like"/>
</dbReference>
<dbReference type="PANTHER" id="PTHR47234">
    <property type="match status" value="1"/>
</dbReference>
<comment type="similarity">
    <text evidence="8 9">Belongs to the TonB-dependent receptor family.</text>
</comment>
<dbReference type="SUPFAM" id="SSF56935">
    <property type="entry name" value="Porins"/>
    <property type="match status" value="1"/>
</dbReference>
<dbReference type="CDD" id="cd01347">
    <property type="entry name" value="ligand_gated_channel"/>
    <property type="match status" value="1"/>
</dbReference>
<evidence type="ECO:0000256" key="2">
    <source>
        <dbReference type="ARBA" id="ARBA00022448"/>
    </source>
</evidence>
<protein>
    <submittedName>
        <fullName evidence="12">TonB-dependent receptor</fullName>
    </submittedName>
</protein>
<evidence type="ECO:0000256" key="1">
    <source>
        <dbReference type="ARBA" id="ARBA00004571"/>
    </source>
</evidence>
<evidence type="ECO:0000256" key="9">
    <source>
        <dbReference type="RuleBase" id="RU003357"/>
    </source>
</evidence>
<dbReference type="InterPro" id="IPR036942">
    <property type="entry name" value="Beta-barrel_TonB_sf"/>
</dbReference>
<evidence type="ECO:0000256" key="8">
    <source>
        <dbReference type="PROSITE-ProRule" id="PRU01360"/>
    </source>
</evidence>
<name>A0ABP9F3J6_9GAMM</name>
<evidence type="ECO:0000259" key="11">
    <source>
        <dbReference type="Pfam" id="PF07715"/>
    </source>
</evidence>
<dbReference type="Pfam" id="PF00593">
    <property type="entry name" value="TonB_dep_Rec_b-barrel"/>
    <property type="match status" value="1"/>
</dbReference>
<evidence type="ECO:0000256" key="7">
    <source>
        <dbReference type="ARBA" id="ARBA00023237"/>
    </source>
</evidence>
<dbReference type="Pfam" id="PF07715">
    <property type="entry name" value="Plug"/>
    <property type="match status" value="1"/>
</dbReference>
<evidence type="ECO:0000313" key="12">
    <source>
        <dbReference type="EMBL" id="GAA4891852.1"/>
    </source>
</evidence>
<evidence type="ECO:0000259" key="10">
    <source>
        <dbReference type="Pfam" id="PF00593"/>
    </source>
</evidence>
<dbReference type="PROSITE" id="PS00018">
    <property type="entry name" value="EF_HAND_1"/>
    <property type="match status" value="1"/>
</dbReference>
<dbReference type="InterPro" id="IPR037066">
    <property type="entry name" value="Plug_dom_sf"/>
</dbReference>
<comment type="caution">
    <text evidence="12">The sequence shown here is derived from an EMBL/GenBank/DDBJ whole genome shotgun (WGS) entry which is preliminary data.</text>
</comment>
<dbReference type="Gene3D" id="2.170.130.10">
    <property type="entry name" value="TonB-dependent receptor, plug domain"/>
    <property type="match status" value="1"/>
</dbReference>
<keyword evidence="5 9" id="KW-0798">TonB box</keyword>
<keyword evidence="12" id="KW-0675">Receptor</keyword>
<proteinExistence type="inferred from homology"/>
<sequence length="893" mass="97286">MAMESSVSKAVRQGLLATTVGAVALAGTSVVAVAQANDDVERIEVTGSRISRTDMETASPVEVLDRDFIEKSGVSNIAELLRQVPANQSTQDVRQTNGFAGAATGVDLNGLGVGSTLTLLNGRRMALHGRPDGSTQMFVNIDSIPLAAVERVEVLRDGASAIYGSDAIAGVVNIILRKDYEGVELSSRYGHTTDGSDMGEWENSLFIGTANDKTSMNMMVSHYKRQEVWGSDLGLNADNGFIDFSSSAPPSGVAWVPGDGGFSATGDSCEVDYGNGKCYYDYVPTSTKLPEISRWGLMANMTHELTADHSLKLETMLSNTTTSYNMAAAPWFADNDAIYITNRDNPIYAQIADGNGFFDNGYAYDGSDLTFRKRFTEVGEREANEEATTYRVLVGLDGVLADEWYYSTGVMFNKSYTVNRGDNYVSTSRALEALNSGVDLNGDGVISDDEWLNPIAPVSDALADYLRATTFQESSFRTVTADFTLSNSELVEIWAGSVGMAVGLEWRQETLEDISSDNLKNGDLVGSGGSDAIGERELFSSYIEFAIPLMDNDFGYIETQLAARYEDYSDFGNKTTPKAALSYRPIEGLMLRASYAEGFRAPNLYELDGQRVAYTRVTDPLRCDPGNPDAPNTGKDCGQVQIRLISGGNSDLKPETSTSINAGVVVDFGQLGLIDNLSMTVDYFKLEHEDRIQTLSTTEILRLESEGTLPEGTAVIRGPAEGDYPGEILDIITYSANLSSREVKGYNMGINYLLGLGSIGEFDFTNSTYYLESYNVMGSEWAGTYLQPRLKNTTQLGWKLGDWSSSLTAVYRGRFDDYYGEYYYPGVKDHVASMTTLNLGVNYHGFENTTLTVGIDNLTNKSRPVDATNDSGGISDVDNLYGQFVYAQVKFNF</sequence>
<dbReference type="InterPro" id="IPR018247">
    <property type="entry name" value="EF_Hand_1_Ca_BS"/>
</dbReference>
<keyword evidence="4 8" id="KW-0812">Transmembrane</keyword>
<feature type="domain" description="TonB-dependent receptor plug" evidence="11">
    <location>
        <begin position="55"/>
        <end position="171"/>
    </location>
</feature>
<dbReference type="PROSITE" id="PS52016">
    <property type="entry name" value="TONB_DEPENDENT_REC_3"/>
    <property type="match status" value="1"/>
</dbReference>
<dbReference type="RefSeq" id="WP_345335883.1">
    <property type="nucleotide sequence ID" value="NZ_BAABJZ010000087.1"/>
</dbReference>
<gene>
    <name evidence="12" type="ORF">GCM10023333_26440</name>
</gene>
<organism evidence="12 13">
    <name type="scientific">Ferrimonas pelagia</name>
    <dbReference type="NCBI Taxonomy" id="1177826"/>
    <lineage>
        <taxon>Bacteria</taxon>
        <taxon>Pseudomonadati</taxon>
        <taxon>Pseudomonadota</taxon>
        <taxon>Gammaproteobacteria</taxon>
        <taxon>Alteromonadales</taxon>
        <taxon>Ferrimonadaceae</taxon>
        <taxon>Ferrimonas</taxon>
    </lineage>
</organism>
<evidence type="ECO:0000256" key="6">
    <source>
        <dbReference type="ARBA" id="ARBA00023136"/>
    </source>
</evidence>
<dbReference type="EMBL" id="BAABJZ010000087">
    <property type="protein sequence ID" value="GAA4891852.1"/>
    <property type="molecule type" value="Genomic_DNA"/>
</dbReference>
<dbReference type="Proteomes" id="UP001499988">
    <property type="component" value="Unassembled WGS sequence"/>
</dbReference>
<evidence type="ECO:0000313" key="13">
    <source>
        <dbReference type="Proteomes" id="UP001499988"/>
    </source>
</evidence>
<comment type="subcellular location">
    <subcellularLocation>
        <location evidence="1 8">Cell outer membrane</location>
        <topology evidence="1 8">Multi-pass membrane protein</topology>
    </subcellularLocation>
</comment>
<keyword evidence="7 8" id="KW-0998">Cell outer membrane</keyword>
<keyword evidence="3 8" id="KW-1134">Transmembrane beta strand</keyword>
<dbReference type="Gene3D" id="2.40.170.20">
    <property type="entry name" value="TonB-dependent receptor, beta-barrel domain"/>
    <property type="match status" value="1"/>
</dbReference>
<dbReference type="PANTHER" id="PTHR47234:SF2">
    <property type="entry name" value="TONB-DEPENDENT RECEPTOR"/>
    <property type="match status" value="1"/>
</dbReference>
<dbReference type="InterPro" id="IPR012910">
    <property type="entry name" value="Plug_dom"/>
</dbReference>
<reference evidence="13" key="1">
    <citation type="journal article" date="2019" name="Int. J. Syst. Evol. Microbiol.">
        <title>The Global Catalogue of Microorganisms (GCM) 10K type strain sequencing project: providing services to taxonomists for standard genome sequencing and annotation.</title>
        <authorList>
            <consortium name="The Broad Institute Genomics Platform"/>
            <consortium name="The Broad Institute Genome Sequencing Center for Infectious Disease"/>
            <person name="Wu L."/>
            <person name="Ma J."/>
        </authorList>
    </citation>
    <scope>NUCLEOTIDE SEQUENCE [LARGE SCALE GENOMIC DNA]</scope>
    <source>
        <strain evidence="13">JCM 18401</strain>
    </source>
</reference>
<accession>A0ABP9F3J6</accession>